<dbReference type="Proteomes" id="UP000000763">
    <property type="component" value="Chromosome 3"/>
</dbReference>
<gene>
    <name evidence="2" type="ORF">OSJNBa0069E15.1</name>
</gene>
<name>Q10FQ5_ORYSJ</name>
<reference evidence="3" key="1">
    <citation type="journal article" date="2005" name="Nature">
        <title>The map-based sequence of the rice genome.</title>
        <authorList>
            <consortium name="International rice genome sequencing project (IRGSP)"/>
            <person name="Matsumoto T."/>
            <person name="Wu J."/>
            <person name="Kanamori H."/>
            <person name="Katayose Y."/>
            <person name="Fujisawa M."/>
            <person name="Namiki N."/>
            <person name="Mizuno H."/>
            <person name="Yamamoto K."/>
            <person name="Antonio B.A."/>
            <person name="Baba T."/>
            <person name="Sakata K."/>
            <person name="Nagamura Y."/>
            <person name="Aoki H."/>
            <person name="Arikawa K."/>
            <person name="Arita K."/>
            <person name="Bito T."/>
            <person name="Chiden Y."/>
            <person name="Fujitsuka N."/>
            <person name="Fukunaka R."/>
            <person name="Hamada M."/>
            <person name="Harada C."/>
            <person name="Hayashi A."/>
            <person name="Hijishita S."/>
            <person name="Honda M."/>
            <person name="Hosokawa S."/>
            <person name="Ichikawa Y."/>
            <person name="Idonuma A."/>
            <person name="Iijima M."/>
            <person name="Ikeda M."/>
            <person name="Ikeno M."/>
            <person name="Ito K."/>
            <person name="Ito S."/>
            <person name="Ito T."/>
            <person name="Ito Y."/>
            <person name="Ito Y."/>
            <person name="Iwabuchi A."/>
            <person name="Kamiya K."/>
            <person name="Karasawa W."/>
            <person name="Kurita K."/>
            <person name="Katagiri S."/>
            <person name="Kikuta A."/>
            <person name="Kobayashi H."/>
            <person name="Kobayashi N."/>
            <person name="Machita K."/>
            <person name="Maehara T."/>
            <person name="Masukawa M."/>
            <person name="Mizubayashi T."/>
            <person name="Mukai Y."/>
            <person name="Nagasaki H."/>
            <person name="Nagata Y."/>
            <person name="Naito S."/>
            <person name="Nakashima M."/>
            <person name="Nakama Y."/>
            <person name="Nakamichi Y."/>
            <person name="Nakamura M."/>
            <person name="Meguro A."/>
            <person name="Negishi M."/>
            <person name="Ohta I."/>
            <person name="Ohta T."/>
            <person name="Okamoto M."/>
            <person name="Ono N."/>
            <person name="Saji S."/>
            <person name="Sakaguchi M."/>
            <person name="Sakai K."/>
            <person name="Shibata M."/>
            <person name="Shimokawa T."/>
            <person name="Song J."/>
            <person name="Takazaki Y."/>
            <person name="Terasawa K."/>
            <person name="Tsugane M."/>
            <person name="Tsuji K."/>
            <person name="Ueda S."/>
            <person name="Waki K."/>
            <person name="Yamagata H."/>
            <person name="Yamamoto M."/>
            <person name="Yamamoto S."/>
            <person name="Yamane H."/>
            <person name="Yoshiki S."/>
            <person name="Yoshihara R."/>
            <person name="Yukawa K."/>
            <person name="Zhong H."/>
            <person name="Yano M."/>
            <person name="Yuan Q."/>
            <person name="Ouyang S."/>
            <person name="Liu J."/>
            <person name="Jones K.M."/>
            <person name="Gansberger K."/>
            <person name="Moffat K."/>
            <person name="Hill J."/>
            <person name="Bera J."/>
            <person name="Fadrosh D."/>
            <person name="Jin S."/>
            <person name="Johri S."/>
            <person name="Kim M."/>
            <person name="Overton L."/>
            <person name="Reardon M."/>
            <person name="Tsitrin T."/>
            <person name="Vuong H."/>
            <person name="Weaver B."/>
            <person name="Ciecko A."/>
            <person name="Tallon L."/>
            <person name="Jackson J."/>
            <person name="Pai G."/>
            <person name="Aken S.V."/>
            <person name="Utterback T."/>
            <person name="Reidmuller S."/>
            <person name="Feldblyum T."/>
            <person name="Hsiao J."/>
            <person name="Zismann V."/>
            <person name="Iobst S."/>
            <person name="de Vazeille A.R."/>
            <person name="Buell C.R."/>
            <person name="Ying K."/>
            <person name="Li Y."/>
            <person name="Lu T."/>
            <person name="Huang Y."/>
            <person name="Zhao Q."/>
            <person name="Feng Q."/>
            <person name="Zhang L."/>
            <person name="Zhu J."/>
            <person name="Weng Q."/>
            <person name="Mu J."/>
            <person name="Lu Y."/>
            <person name="Fan D."/>
            <person name="Liu Y."/>
            <person name="Guan J."/>
            <person name="Zhang Y."/>
            <person name="Yu S."/>
            <person name="Liu X."/>
            <person name="Zhang Y."/>
            <person name="Hong G."/>
            <person name="Han B."/>
            <person name="Choisne N."/>
            <person name="Demange N."/>
            <person name="Orjeda G."/>
            <person name="Samain S."/>
            <person name="Cattolico L."/>
            <person name="Pelletier E."/>
            <person name="Couloux A."/>
            <person name="Segurens B."/>
            <person name="Wincker P."/>
            <person name="D'Hont A."/>
            <person name="Scarpelli C."/>
            <person name="Weissenbach J."/>
            <person name="Salanoubat M."/>
            <person name="Quetier F."/>
            <person name="Yu Y."/>
            <person name="Kim H.R."/>
            <person name="Rambo T."/>
            <person name="Currie J."/>
            <person name="Collura K."/>
            <person name="Luo M."/>
            <person name="Yang T."/>
            <person name="Ammiraju J.S.S."/>
            <person name="Engler F."/>
            <person name="Soderlund C."/>
            <person name="Wing R.A."/>
            <person name="Palmer L.E."/>
            <person name="de la Bastide M."/>
            <person name="Spiegel L."/>
            <person name="Nascimento L."/>
            <person name="Zutavern T."/>
            <person name="O'Shaughnessy A."/>
            <person name="Dike S."/>
            <person name="Dedhia N."/>
            <person name="Preston R."/>
            <person name="Balija V."/>
            <person name="McCombie W.R."/>
            <person name="Chow T."/>
            <person name="Chen H."/>
            <person name="Chung M."/>
            <person name="Chen C."/>
            <person name="Shaw J."/>
            <person name="Wu H."/>
            <person name="Hsiao K."/>
            <person name="Chao Y."/>
            <person name="Chu M."/>
            <person name="Cheng C."/>
            <person name="Hour A."/>
            <person name="Lee P."/>
            <person name="Lin S."/>
            <person name="Lin Y."/>
            <person name="Liou J."/>
            <person name="Liu S."/>
            <person name="Hsing Y."/>
            <person name="Raghuvanshi S."/>
            <person name="Mohanty A."/>
            <person name="Bharti A.K."/>
            <person name="Gaur A."/>
            <person name="Gupta V."/>
            <person name="Kumar D."/>
            <person name="Ravi V."/>
            <person name="Vij S."/>
            <person name="Kapur A."/>
            <person name="Khurana P."/>
            <person name="Khurana P."/>
            <person name="Khurana J.P."/>
            <person name="Tyagi A.K."/>
            <person name="Gaikwad K."/>
            <person name="Singh A."/>
            <person name="Dalal V."/>
            <person name="Srivastava S."/>
            <person name="Dixit A."/>
            <person name="Pal A.K."/>
            <person name="Ghazi I.A."/>
            <person name="Yadav M."/>
            <person name="Pandit A."/>
            <person name="Bhargava A."/>
            <person name="Sureshbabu K."/>
            <person name="Batra K."/>
            <person name="Sharma T.R."/>
            <person name="Mohapatra T."/>
            <person name="Singh N.K."/>
            <person name="Messing J."/>
            <person name="Nelson A.B."/>
            <person name="Fuks G."/>
            <person name="Kavchok S."/>
            <person name="Keizer G."/>
            <person name="Linton E."/>
            <person name="Llaca V."/>
            <person name="Song R."/>
            <person name="Tanyolac B."/>
            <person name="Young S."/>
            <person name="Ho-Il K."/>
            <person name="Hahn J.H."/>
            <person name="Sangsakoo G."/>
            <person name="Vanavichit A."/>
            <person name="de Mattos Luiz.A.T."/>
            <person name="Zimmer P.D."/>
            <person name="Malone G."/>
            <person name="Dellagostin O."/>
            <person name="de Oliveira A.C."/>
            <person name="Bevan M."/>
            <person name="Bancroft I."/>
            <person name="Minx P."/>
            <person name="Cordum H."/>
            <person name="Wilson R."/>
            <person name="Cheng Z."/>
            <person name="Jin W."/>
            <person name="Jiang J."/>
            <person name="Leong S.A."/>
            <person name="Iwama H."/>
            <person name="Gojobori T."/>
            <person name="Itoh T."/>
            <person name="Niimura Y."/>
            <person name="Fujii Y."/>
            <person name="Habara T."/>
            <person name="Sakai H."/>
            <person name="Sato Y."/>
            <person name="Wilson G."/>
            <person name="Kumar K."/>
            <person name="McCouch S."/>
            <person name="Juretic N."/>
            <person name="Hoen D."/>
            <person name="Wright S."/>
            <person name="Bruskiewich R."/>
            <person name="Bureau T."/>
            <person name="Miyao A."/>
            <person name="Hirochika H."/>
            <person name="Nishikawa T."/>
            <person name="Kadowaki K."/>
            <person name="Sugiura M."/>
            <person name="Burr B."/>
            <person name="Sasaki T."/>
        </authorList>
    </citation>
    <scope>NUCLEOTIDE SEQUENCE [LARGE SCALE GENOMIC DNA]</scope>
    <source>
        <strain evidence="3">cv. Nipponbare</strain>
    </source>
</reference>
<protein>
    <recommendedName>
        <fullName evidence="4">Retrotransposon, putative, centromere-specific</fullName>
    </recommendedName>
</protein>
<keyword evidence="1" id="KW-0812">Transmembrane</keyword>
<sequence>MTTSPRNAYESFVSNKPETWDECKTMMRKRFVMLANVTYNYIGHLFMLARSIDSKIMSNARKHEQCDLSHVFESPISLYNDDAQTNEEQSFVSPVANVLQGVQNIQQTEYNDVIEKKREKHEAPAISENSLQGKLNGAETNEGEYTQGELHISTFHAILEQPLVEPIAEMPLSQVDLIIVPCDKEELCNNTSLISMPQLVNENAISSVSLCADFKHVVHIANDVEECKLITSLNTLGYVQFDDFCELDNLEEKLFAKSDLPCPANAIFHIFGEYNDRGIYLVHRVFICSYLEKHVVANHTISSFSSFDWMKQVILNGLCEEHHIEKPRTVFREEWEDDVTMATMDTTVAHIMDQEEHFKIRPSKFWNPIRPPATVMNSNGRQMCIRAPFWVREYLMESIRSRHSNRSNLTAKFLLSHAQLMEQGATSPVMGLWACNFVWDPSPSGAHVGNKVHLHRQDQQSTERCIDR</sequence>
<dbReference type="AlphaFoldDB" id="Q10FQ5"/>
<evidence type="ECO:0000256" key="1">
    <source>
        <dbReference type="SAM" id="Phobius"/>
    </source>
</evidence>
<dbReference type="EMBL" id="AC145385">
    <property type="protein sequence ID" value="AAR89893.1"/>
    <property type="molecule type" value="Genomic_DNA"/>
</dbReference>
<organism evidence="2 3">
    <name type="scientific">Oryza sativa subsp. japonica</name>
    <name type="common">Rice</name>
    <dbReference type="NCBI Taxonomy" id="39947"/>
    <lineage>
        <taxon>Eukaryota</taxon>
        <taxon>Viridiplantae</taxon>
        <taxon>Streptophyta</taxon>
        <taxon>Embryophyta</taxon>
        <taxon>Tracheophyta</taxon>
        <taxon>Spermatophyta</taxon>
        <taxon>Magnoliopsida</taxon>
        <taxon>Liliopsida</taxon>
        <taxon>Poales</taxon>
        <taxon>Poaceae</taxon>
        <taxon>BOP clade</taxon>
        <taxon>Oryzoideae</taxon>
        <taxon>Oryzeae</taxon>
        <taxon>Oryzinae</taxon>
        <taxon>Oryza</taxon>
        <taxon>Oryza sativa</taxon>
    </lineage>
</organism>
<accession>Q10FQ5</accession>
<evidence type="ECO:0008006" key="4">
    <source>
        <dbReference type="Google" id="ProtNLM"/>
    </source>
</evidence>
<feature type="transmembrane region" description="Helical" evidence="1">
    <location>
        <begin position="31"/>
        <end position="49"/>
    </location>
</feature>
<proteinExistence type="predicted"/>
<reference evidence="3" key="2">
    <citation type="journal article" date="2008" name="Nucleic Acids Res.">
        <title>The rice annotation project database (RAP-DB): 2008 update.</title>
        <authorList>
            <consortium name="The rice annotation project (RAP)"/>
        </authorList>
    </citation>
    <scope>GENOME REANNOTATION</scope>
    <source>
        <strain evidence="3">cv. Nipponbare</strain>
    </source>
</reference>
<evidence type="ECO:0000313" key="3">
    <source>
        <dbReference type="Proteomes" id="UP000000763"/>
    </source>
</evidence>
<evidence type="ECO:0000313" key="2">
    <source>
        <dbReference type="EMBL" id="AAR89893.1"/>
    </source>
</evidence>
<keyword evidence="1" id="KW-1133">Transmembrane helix</keyword>
<keyword evidence="1" id="KW-0472">Membrane</keyword>